<keyword evidence="1" id="KW-0106">Calcium</keyword>
<evidence type="ECO:0000256" key="1">
    <source>
        <dbReference type="ARBA" id="ARBA00022837"/>
    </source>
</evidence>
<dbReference type="SMART" id="SM00054">
    <property type="entry name" value="EFh"/>
    <property type="match status" value="3"/>
</dbReference>
<feature type="domain" description="EF-hand" evidence="2">
    <location>
        <begin position="61"/>
        <end position="96"/>
    </location>
</feature>
<dbReference type="InterPro" id="IPR018247">
    <property type="entry name" value="EF_Hand_1_Ca_BS"/>
</dbReference>
<dbReference type="InterPro" id="IPR011992">
    <property type="entry name" value="EF-hand-dom_pair"/>
</dbReference>
<dbReference type="Proteomes" id="UP001470230">
    <property type="component" value="Unassembled WGS sequence"/>
</dbReference>
<name>A0ABR2HBI6_9EUKA</name>
<proteinExistence type="predicted"/>
<gene>
    <name evidence="4" type="ORF">M9Y10_024897</name>
    <name evidence="3" type="ORF">M9Y10_042319</name>
</gene>
<dbReference type="EMBL" id="JAPFFF010000034">
    <property type="protein sequence ID" value="KAK8843823.1"/>
    <property type="molecule type" value="Genomic_DNA"/>
</dbReference>
<dbReference type="InterPro" id="IPR002048">
    <property type="entry name" value="EF_hand_dom"/>
</dbReference>
<dbReference type="SUPFAM" id="SSF47473">
    <property type="entry name" value="EF-hand"/>
    <property type="match status" value="1"/>
</dbReference>
<reference evidence="4 5" key="1">
    <citation type="submission" date="2024-04" db="EMBL/GenBank/DDBJ databases">
        <title>Tritrichomonas musculus Genome.</title>
        <authorList>
            <person name="Alves-Ferreira E."/>
            <person name="Grigg M."/>
            <person name="Lorenzi H."/>
            <person name="Galac M."/>
        </authorList>
    </citation>
    <scope>NUCLEOTIDE SEQUENCE [LARGE SCALE GENOMIC DNA]</scope>
    <source>
        <strain evidence="4 5">EAF2021</strain>
    </source>
</reference>
<protein>
    <submittedName>
        <fullName evidence="4">Rhomboid- protein 3</fullName>
    </submittedName>
</protein>
<accession>A0ABR2HBI6</accession>
<feature type="domain" description="EF-hand" evidence="2">
    <location>
        <begin position="105"/>
        <end position="132"/>
    </location>
</feature>
<comment type="caution">
    <text evidence="4">The sequence shown here is derived from an EMBL/GenBank/DDBJ whole genome shotgun (WGS) entry which is preliminary data.</text>
</comment>
<organism evidence="4 5">
    <name type="scientific">Tritrichomonas musculus</name>
    <dbReference type="NCBI Taxonomy" id="1915356"/>
    <lineage>
        <taxon>Eukaryota</taxon>
        <taxon>Metamonada</taxon>
        <taxon>Parabasalia</taxon>
        <taxon>Tritrichomonadida</taxon>
        <taxon>Tritrichomonadidae</taxon>
        <taxon>Tritrichomonas</taxon>
    </lineage>
</organism>
<sequence length="190" mass="21956">MSDQPLTDAEREGVRKLILHYDPSGDGSLDFDEFLKFLKALPNVNLEDFSVDDITETEPLISLEKARCYFDGLDIDNSHHINANEVCEFINASRTKDFKWQTKLIFRAADKDRSRKVSFDELANVVKNLDGMEMTKDQFKDRCKIELGKAKNELEYWEFYKIISGEELDHNTDPYDGKLPETKSSCCLLI</sequence>
<dbReference type="PROSITE" id="PS50222">
    <property type="entry name" value="EF_HAND_2"/>
    <property type="match status" value="3"/>
</dbReference>
<evidence type="ECO:0000313" key="4">
    <source>
        <dbReference type="EMBL" id="KAK8843823.1"/>
    </source>
</evidence>
<feature type="domain" description="EF-hand" evidence="2">
    <location>
        <begin position="9"/>
        <end position="44"/>
    </location>
</feature>
<dbReference type="Gene3D" id="1.10.238.10">
    <property type="entry name" value="EF-hand"/>
    <property type="match status" value="2"/>
</dbReference>
<evidence type="ECO:0000313" key="3">
    <source>
        <dbReference type="EMBL" id="KAK8833709.1"/>
    </source>
</evidence>
<evidence type="ECO:0000313" key="5">
    <source>
        <dbReference type="Proteomes" id="UP001470230"/>
    </source>
</evidence>
<dbReference type="PROSITE" id="PS00018">
    <property type="entry name" value="EF_HAND_1"/>
    <property type="match status" value="3"/>
</dbReference>
<keyword evidence="5" id="KW-1185">Reference proteome</keyword>
<dbReference type="EMBL" id="JAPFFF010000705">
    <property type="protein sequence ID" value="KAK8833709.1"/>
    <property type="molecule type" value="Genomic_DNA"/>
</dbReference>
<evidence type="ECO:0000259" key="2">
    <source>
        <dbReference type="PROSITE" id="PS50222"/>
    </source>
</evidence>